<protein>
    <submittedName>
        <fullName evidence="2">Uncharacterized protein</fullName>
    </submittedName>
</protein>
<evidence type="ECO:0000313" key="2">
    <source>
        <dbReference type="EMBL" id="DAE07609.1"/>
    </source>
</evidence>
<evidence type="ECO:0000256" key="1">
    <source>
        <dbReference type="SAM" id="MobiDB-lite"/>
    </source>
</evidence>
<proteinExistence type="predicted"/>
<dbReference type="EMBL" id="BK015452">
    <property type="protein sequence ID" value="DAE07609.1"/>
    <property type="molecule type" value="Genomic_DNA"/>
</dbReference>
<sequence>MGETMSISAERTDPMTFAGNPTIKTTEFPTTYPPLENVDAPYLLNKGNNQLYPNIPELRARSDAYVPYYGEVAVQNASAEVTALNKAITPAETDESMAAL</sequence>
<name>A0A8S5PME2_9CAUD</name>
<reference evidence="2" key="1">
    <citation type="journal article" date="2021" name="Proc. Natl. Acad. Sci. U.S.A.">
        <title>A Catalog of Tens of Thousands of Viruses from Human Metagenomes Reveals Hidden Associations with Chronic Diseases.</title>
        <authorList>
            <person name="Tisza M.J."/>
            <person name="Buck C.B."/>
        </authorList>
    </citation>
    <scope>NUCLEOTIDE SEQUENCE</scope>
    <source>
        <strain evidence="2">CtnCN2</strain>
    </source>
</reference>
<accession>A0A8S5PME2</accession>
<organism evidence="2">
    <name type="scientific">Podoviridae sp. ctnCN2</name>
    <dbReference type="NCBI Taxonomy" id="2825274"/>
    <lineage>
        <taxon>Viruses</taxon>
        <taxon>Duplodnaviria</taxon>
        <taxon>Heunggongvirae</taxon>
        <taxon>Uroviricota</taxon>
        <taxon>Caudoviricetes</taxon>
    </lineage>
</organism>
<feature type="region of interest" description="Disordered" evidence="1">
    <location>
        <begin position="1"/>
        <end position="31"/>
    </location>
</feature>